<dbReference type="STRING" id="82374.NZ47_04830"/>
<evidence type="ECO:0000256" key="5">
    <source>
        <dbReference type="ARBA" id="ARBA00022679"/>
    </source>
</evidence>
<dbReference type="GO" id="GO:0016020">
    <property type="term" value="C:membrane"/>
    <property type="evidence" value="ECO:0007669"/>
    <property type="project" value="UniProtKB-SubCell"/>
</dbReference>
<evidence type="ECO:0000256" key="9">
    <source>
        <dbReference type="SAM" id="Coils"/>
    </source>
</evidence>
<evidence type="ECO:0000256" key="8">
    <source>
        <dbReference type="PROSITE-ProRule" id="PRU00169"/>
    </source>
</evidence>
<dbReference type="InterPro" id="IPR036097">
    <property type="entry name" value="HisK_dim/P_sf"/>
</dbReference>
<organism evidence="14 15">
    <name type="scientific">Anaerovibrio lipolyticus</name>
    <dbReference type="NCBI Taxonomy" id="82374"/>
    <lineage>
        <taxon>Bacteria</taxon>
        <taxon>Bacillati</taxon>
        <taxon>Bacillota</taxon>
        <taxon>Negativicutes</taxon>
        <taxon>Selenomonadales</taxon>
        <taxon>Selenomonadaceae</taxon>
        <taxon>Anaerovibrio</taxon>
    </lineage>
</organism>
<keyword evidence="10" id="KW-0812">Transmembrane</keyword>
<evidence type="ECO:0000259" key="13">
    <source>
        <dbReference type="PROSITE" id="PS50110"/>
    </source>
</evidence>
<comment type="subcellular location">
    <subcellularLocation>
        <location evidence="2">Membrane</location>
    </subcellularLocation>
</comment>
<reference evidence="14 15" key="1">
    <citation type="journal article" date="2013" name="PLoS ONE">
        <title>Identification and characterization of three novel lipases belonging to families II and V from Anaerovibrio lipolyticus 5ST.</title>
        <authorList>
            <person name="Prive F."/>
            <person name="Kaderbhai N.N."/>
            <person name="Girdwood S."/>
            <person name="Worgan H.J."/>
            <person name="Pinloche E."/>
            <person name="Scollan N.D."/>
            <person name="Huws S.A."/>
            <person name="Newbold C.J."/>
        </authorList>
    </citation>
    <scope>NUCLEOTIDE SEQUENCE [LARGE SCALE GENOMIC DNA]</scope>
    <source>
        <strain evidence="14 15">5S</strain>
    </source>
</reference>
<dbReference type="CDD" id="cd00082">
    <property type="entry name" value="HisKA"/>
    <property type="match status" value="1"/>
</dbReference>
<dbReference type="InterPro" id="IPR011006">
    <property type="entry name" value="CheY-like_superfamily"/>
</dbReference>
<dbReference type="AlphaFoldDB" id="A0A0B2JVS2"/>
<dbReference type="InterPro" id="IPR004358">
    <property type="entry name" value="Sig_transdc_His_kin-like_C"/>
</dbReference>
<dbReference type="SMART" id="SM00062">
    <property type="entry name" value="PBPb"/>
    <property type="match status" value="2"/>
</dbReference>
<dbReference type="SMART" id="SM00448">
    <property type="entry name" value="REC"/>
    <property type="match status" value="1"/>
</dbReference>
<keyword evidence="15" id="KW-1185">Reference proteome</keyword>
<evidence type="ECO:0000256" key="11">
    <source>
        <dbReference type="SAM" id="SignalP"/>
    </source>
</evidence>
<dbReference type="PROSITE" id="PS50110">
    <property type="entry name" value="RESPONSE_REGULATORY"/>
    <property type="match status" value="1"/>
</dbReference>
<dbReference type="CDD" id="cd17546">
    <property type="entry name" value="REC_hyHK_CKI1_RcsC-like"/>
    <property type="match status" value="1"/>
</dbReference>
<dbReference type="FunFam" id="3.30.565.10:FF:000006">
    <property type="entry name" value="Sensor histidine kinase WalK"/>
    <property type="match status" value="1"/>
</dbReference>
<dbReference type="PROSITE" id="PS51257">
    <property type="entry name" value="PROKAR_LIPOPROTEIN"/>
    <property type="match status" value="1"/>
</dbReference>
<dbReference type="PANTHER" id="PTHR45339:SF1">
    <property type="entry name" value="HYBRID SIGNAL TRANSDUCTION HISTIDINE KINASE J"/>
    <property type="match status" value="1"/>
</dbReference>
<dbReference type="Pfam" id="PF00497">
    <property type="entry name" value="SBP_bac_3"/>
    <property type="match status" value="2"/>
</dbReference>
<dbReference type="InterPro" id="IPR001638">
    <property type="entry name" value="Solute-binding_3/MltF_N"/>
</dbReference>
<feature type="coiled-coil region" evidence="9">
    <location>
        <begin position="544"/>
        <end position="609"/>
    </location>
</feature>
<dbReference type="InterPro" id="IPR036890">
    <property type="entry name" value="HATPase_C_sf"/>
</dbReference>
<name>A0A0B2JVS2_9FIRM</name>
<dbReference type="EC" id="2.7.13.3" evidence="3"/>
<keyword evidence="11" id="KW-0732">Signal</keyword>
<gene>
    <name evidence="14" type="ORF">NZ47_04830</name>
</gene>
<dbReference type="SUPFAM" id="SSF52172">
    <property type="entry name" value="CheY-like"/>
    <property type="match status" value="1"/>
</dbReference>
<evidence type="ECO:0000256" key="6">
    <source>
        <dbReference type="ARBA" id="ARBA00022777"/>
    </source>
</evidence>
<evidence type="ECO:0000313" key="14">
    <source>
        <dbReference type="EMBL" id="KHM52450.1"/>
    </source>
</evidence>
<evidence type="ECO:0000313" key="15">
    <source>
        <dbReference type="Proteomes" id="UP000030993"/>
    </source>
</evidence>
<dbReference type="Gene3D" id="3.30.565.10">
    <property type="entry name" value="Histidine kinase-like ATPase, C-terminal domain"/>
    <property type="match status" value="1"/>
</dbReference>
<dbReference type="PANTHER" id="PTHR45339">
    <property type="entry name" value="HYBRID SIGNAL TRANSDUCTION HISTIDINE KINASE J"/>
    <property type="match status" value="1"/>
</dbReference>
<dbReference type="SUPFAM" id="SSF47384">
    <property type="entry name" value="Homodimeric domain of signal transducing histidine kinase"/>
    <property type="match status" value="1"/>
</dbReference>
<dbReference type="InterPro" id="IPR003661">
    <property type="entry name" value="HisK_dim/P_dom"/>
</dbReference>
<evidence type="ECO:0000256" key="10">
    <source>
        <dbReference type="SAM" id="Phobius"/>
    </source>
</evidence>
<dbReference type="PROSITE" id="PS50109">
    <property type="entry name" value="HIS_KIN"/>
    <property type="match status" value="1"/>
</dbReference>
<feature type="modified residue" description="4-aspartylphosphate" evidence="8">
    <location>
        <position position="914"/>
    </location>
</feature>
<keyword evidence="5" id="KW-0808">Transferase</keyword>
<keyword evidence="7" id="KW-0902">Two-component regulatory system</keyword>
<evidence type="ECO:0000256" key="1">
    <source>
        <dbReference type="ARBA" id="ARBA00000085"/>
    </source>
</evidence>
<dbReference type="Pfam" id="PF00072">
    <property type="entry name" value="Response_reg"/>
    <property type="match status" value="1"/>
</dbReference>
<feature type="chain" id="PRO_5039691563" description="histidine kinase" evidence="11">
    <location>
        <begin position="27"/>
        <end position="988"/>
    </location>
</feature>
<dbReference type="Gene3D" id="1.10.287.130">
    <property type="match status" value="1"/>
</dbReference>
<dbReference type="InterPro" id="IPR001789">
    <property type="entry name" value="Sig_transdc_resp-reg_receiver"/>
</dbReference>
<evidence type="ECO:0000256" key="7">
    <source>
        <dbReference type="ARBA" id="ARBA00023012"/>
    </source>
</evidence>
<dbReference type="SMART" id="SM00388">
    <property type="entry name" value="HisKA"/>
    <property type="match status" value="1"/>
</dbReference>
<keyword evidence="6" id="KW-0418">Kinase</keyword>
<comment type="caution">
    <text evidence="14">The sequence shown here is derived from an EMBL/GenBank/DDBJ whole genome shotgun (WGS) entry which is preliminary data.</text>
</comment>
<evidence type="ECO:0000256" key="2">
    <source>
        <dbReference type="ARBA" id="ARBA00004370"/>
    </source>
</evidence>
<dbReference type="PRINTS" id="PR00344">
    <property type="entry name" value="BCTRLSENSOR"/>
</dbReference>
<feature type="signal peptide" evidence="11">
    <location>
        <begin position="1"/>
        <end position="26"/>
    </location>
</feature>
<keyword evidence="9" id="KW-0175">Coiled coil</keyword>
<evidence type="ECO:0000256" key="3">
    <source>
        <dbReference type="ARBA" id="ARBA00012438"/>
    </source>
</evidence>
<accession>A0A0B2JVS2</accession>
<keyword evidence="10" id="KW-0472">Membrane</keyword>
<feature type="domain" description="Histidine kinase" evidence="12">
    <location>
        <begin position="616"/>
        <end position="839"/>
    </location>
</feature>
<dbReference type="EMBL" id="JSCE01000093">
    <property type="protein sequence ID" value="KHM52450.1"/>
    <property type="molecule type" value="Genomic_DNA"/>
</dbReference>
<dbReference type="SUPFAM" id="SSF53850">
    <property type="entry name" value="Periplasmic binding protein-like II"/>
    <property type="match status" value="2"/>
</dbReference>
<dbReference type="SUPFAM" id="SSF55874">
    <property type="entry name" value="ATPase domain of HSP90 chaperone/DNA topoisomerase II/histidine kinase"/>
    <property type="match status" value="1"/>
</dbReference>
<evidence type="ECO:0000256" key="4">
    <source>
        <dbReference type="ARBA" id="ARBA00022553"/>
    </source>
</evidence>
<proteinExistence type="predicted"/>
<dbReference type="SMART" id="SM00387">
    <property type="entry name" value="HATPase_c"/>
    <property type="match status" value="1"/>
</dbReference>
<dbReference type="Pfam" id="PF00512">
    <property type="entry name" value="HisKA"/>
    <property type="match status" value="1"/>
</dbReference>
<feature type="transmembrane region" description="Helical" evidence="10">
    <location>
        <begin position="515"/>
        <end position="534"/>
    </location>
</feature>
<evidence type="ECO:0000259" key="12">
    <source>
        <dbReference type="PROSITE" id="PS50109"/>
    </source>
</evidence>
<sequence>MRRGQRIFLNKIKLLFCLVAFLACLAGTFRLHSAVPVEANVEKVVRVGYFVEESFQLGNQDGEVKSGYGYDYLQRLKLYTNWKYEYVYGSYGELYDKLVKGEIDLLGGLAYRPEREAVLSYPKNPMGASQYLFFKRSSNNHVTTEPESLNGKRIGTLTGAHAKVVDKYIDTHNIQATVIVYDDIKDRDNALKSGFIDVMLAEGYNTFRDMGFEVCLEGGTSDFYFAVNKARPDILEDLNRAQHRLYKENQNYISDLNRKWFKRTVFTSALSPEERQWLEKHSSLRVGYLNNYLPYCDTDANGEVTGIVKDLVPEIFKALGYSAMEIEYKGYDTGETLTKALQNHEVDIIFPDVSNYWITEEYDMLPSDPVINSYFNILYKGDSPDMSTAKIAVSSRLGLMDDFRAVYYPDNKVIYFDSDEEAMDAVVRGEADVVIVSGLRTEFLLHKKSSYSVLRTLQLPDDASLGFAGLNADAVGISVLNHGITLMDKDFALTRSYTYMPNLNMTPGEFLKQNIWIPITAIVVVFSLIVFFIFRENRRNREHLDESEKQIQEITILNSILQDRQMRLEELTSAQDVQLEKTKVLNEMLKSQHKKLEEAREAADVANQAKTSFLFNMSHDIRTPLNAIIGFTELEERDPDNVELNKEYRKKVKLASYQLLDILNNVLEMSRIENKKVVIDEELEDGIKLLNACVAVFEGEIKKKNLKLEVSCDLQHRYLYLDKTHLSEVVMNIVSNSVKYTPEGGMIQIRVKELPGKKAEQCLVEVSIRDTGIGMSEEFVAEIFEQFSRARNTSQSGIQGTGLGMAIVKNLVEMMNGEIEVHSKLGEGTEIVFRTPHRIGEEPSAAVDSNVQEAAPDFSGKRILLAEDNELNAEIATAILEDSGFKVEHACDGVECVDMLTKAEAGYYDMILMDIQMPNLNGYEATRKIRNLDDKAKANIIIVAMTANAFKEDKERALEVGMNEHLAKPIDVKKMMDTLTYLFKKAEA</sequence>
<keyword evidence="4 8" id="KW-0597">Phosphoprotein</keyword>
<dbReference type="Gene3D" id="3.40.190.10">
    <property type="entry name" value="Periplasmic binding protein-like II"/>
    <property type="match status" value="4"/>
</dbReference>
<dbReference type="RefSeq" id="WP_039207049.1">
    <property type="nucleotide sequence ID" value="NZ_JSCE01000093.1"/>
</dbReference>
<dbReference type="GO" id="GO:0000155">
    <property type="term" value="F:phosphorelay sensor kinase activity"/>
    <property type="evidence" value="ECO:0007669"/>
    <property type="project" value="InterPro"/>
</dbReference>
<protein>
    <recommendedName>
        <fullName evidence="3">histidine kinase</fullName>
        <ecNumber evidence="3">2.7.13.3</ecNumber>
    </recommendedName>
</protein>
<comment type="catalytic activity">
    <reaction evidence="1">
        <text>ATP + protein L-histidine = ADP + protein N-phospho-L-histidine.</text>
        <dbReference type="EC" id="2.7.13.3"/>
    </reaction>
</comment>
<dbReference type="InterPro" id="IPR003594">
    <property type="entry name" value="HATPase_dom"/>
</dbReference>
<dbReference type="Proteomes" id="UP000030993">
    <property type="component" value="Unassembled WGS sequence"/>
</dbReference>
<keyword evidence="10" id="KW-1133">Transmembrane helix</keyword>
<dbReference type="InterPro" id="IPR005467">
    <property type="entry name" value="His_kinase_dom"/>
</dbReference>
<feature type="domain" description="Response regulatory" evidence="13">
    <location>
        <begin position="862"/>
        <end position="983"/>
    </location>
</feature>
<dbReference type="Gene3D" id="3.40.50.2300">
    <property type="match status" value="1"/>
</dbReference>
<dbReference type="Pfam" id="PF02518">
    <property type="entry name" value="HATPase_c"/>
    <property type="match status" value="1"/>
</dbReference>